<protein>
    <submittedName>
        <fullName evidence="1">Polyketide cyclase/dehydrase and lipid transport protein</fullName>
    </submittedName>
</protein>
<dbReference type="Proteomes" id="UP000021053">
    <property type="component" value="Unassembled WGS sequence"/>
</dbReference>
<dbReference type="Pfam" id="PF10604">
    <property type="entry name" value="Polyketide_cyc2"/>
    <property type="match status" value="1"/>
</dbReference>
<evidence type="ECO:0000313" key="1">
    <source>
        <dbReference type="EMBL" id="EXG82558.1"/>
    </source>
</evidence>
<dbReference type="InterPro" id="IPR019587">
    <property type="entry name" value="Polyketide_cyclase/dehydratase"/>
</dbReference>
<keyword evidence="2" id="KW-1185">Reference proteome</keyword>
<name>A0A010Z5D5_9ACTN</name>
<dbReference type="AlphaFoldDB" id="A0A010Z5D5"/>
<dbReference type="RefSeq" id="WP_035852424.1">
    <property type="nucleotide sequence ID" value="NZ_KK073874.1"/>
</dbReference>
<organism evidence="1 2">
    <name type="scientific">Cryptosporangium arvum DSM 44712</name>
    <dbReference type="NCBI Taxonomy" id="927661"/>
    <lineage>
        <taxon>Bacteria</taxon>
        <taxon>Bacillati</taxon>
        <taxon>Actinomycetota</taxon>
        <taxon>Actinomycetes</taxon>
        <taxon>Cryptosporangiales</taxon>
        <taxon>Cryptosporangiaceae</taxon>
        <taxon>Cryptosporangium</taxon>
    </lineage>
</organism>
<dbReference type="HOGENOM" id="CLU_127145_0_0_11"/>
<gene>
    <name evidence="1" type="ORF">CryarDRAFT_3750</name>
</gene>
<reference evidence="1 2" key="1">
    <citation type="submission" date="2013-07" db="EMBL/GenBank/DDBJ databases">
        <authorList>
            <consortium name="DOE Joint Genome Institute"/>
            <person name="Eisen J."/>
            <person name="Huntemann M."/>
            <person name="Han J."/>
            <person name="Chen A."/>
            <person name="Kyrpides N."/>
            <person name="Mavromatis K."/>
            <person name="Markowitz V."/>
            <person name="Palaniappan K."/>
            <person name="Ivanova N."/>
            <person name="Schaumberg A."/>
            <person name="Pati A."/>
            <person name="Liolios K."/>
            <person name="Nordberg H.P."/>
            <person name="Cantor M.N."/>
            <person name="Hua S.X."/>
            <person name="Woyke T."/>
        </authorList>
    </citation>
    <scope>NUCLEOTIDE SEQUENCE [LARGE SCALE GENOMIC DNA]</scope>
    <source>
        <strain evidence="1 2">DSM 44712</strain>
    </source>
</reference>
<comment type="caution">
    <text evidence="1">The sequence shown here is derived from an EMBL/GenBank/DDBJ whole genome shotgun (WGS) entry which is preliminary data.</text>
</comment>
<dbReference type="SUPFAM" id="SSF55961">
    <property type="entry name" value="Bet v1-like"/>
    <property type="match status" value="1"/>
</dbReference>
<dbReference type="PATRIC" id="fig|927661.3.peg.3716"/>
<proteinExistence type="predicted"/>
<accession>A0A010Z5D5</accession>
<dbReference type="OrthoDB" id="3290460at2"/>
<dbReference type="EMBL" id="JFBT01000001">
    <property type="protein sequence ID" value="EXG82558.1"/>
    <property type="molecule type" value="Genomic_DNA"/>
</dbReference>
<sequence>MSTIRMSKTTTATPEQLVAGITDFGPGRSTLFSASADDRLQVHDQGPTRADVTEGSGGVWERLRYDWSDPHRIVMTTIDSNLWGGASGHTYTLTRRADGMTVLDAVVVREGKNLKGKIVGFLLGTVAKGQLDKALGNTVKAIEARYAPRG</sequence>
<evidence type="ECO:0000313" key="2">
    <source>
        <dbReference type="Proteomes" id="UP000021053"/>
    </source>
</evidence>